<evidence type="ECO:0000256" key="3">
    <source>
        <dbReference type="ARBA" id="ARBA00038054"/>
    </source>
</evidence>
<comment type="cofactor">
    <cofactor evidence="1">
        <name>FMN</name>
        <dbReference type="ChEBI" id="CHEBI:58210"/>
    </cofactor>
</comment>
<dbReference type="PANTHER" id="PTHR43567">
    <property type="entry name" value="FLAVOREDOXIN-RELATED-RELATED"/>
    <property type="match status" value="1"/>
</dbReference>
<dbReference type="PANTHER" id="PTHR43567:SF1">
    <property type="entry name" value="FLAVOREDOXIN"/>
    <property type="match status" value="1"/>
</dbReference>
<evidence type="ECO:0000256" key="2">
    <source>
        <dbReference type="ARBA" id="ARBA00022630"/>
    </source>
</evidence>
<proteinExistence type="inferred from homology"/>
<reference evidence="6" key="1">
    <citation type="submission" date="2016-05" db="EMBL/GenBank/DDBJ databases">
        <title>Draft genome of Corynebacterium afermentans subsp. afermentans LCDC 88199T.</title>
        <authorList>
            <person name="Bernier A.-M."/>
            <person name="Bernard K."/>
        </authorList>
    </citation>
    <scope>NUCLEOTIDE SEQUENCE [LARGE SCALE GENOMIC DNA]</scope>
    <source>
        <strain evidence="6">NML01-0328</strain>
    </source>
</reference>
<dbReference type="SMART" id="SM00903">
    <property type="entry name" value="Flavin_Reduct"/>
    <property type="match status" value="1"/>
</dbReference>
<organism evidence="5 6">
    <name type="scientific">Eikenella corrodens</name>
    <dbReference type="NCBI Taxonomy" id="539"/>
    <lineage>
        <taxon>Bacteria</taxon>
        <taxon>Pseudomonadati</taxon>
        <taxon>Pseudomonadota</taxon>
        <taxon>Betaproteobacteria</taxon>
        <taxon>Neisseriales</taxon>
        <taxon>Neisseriaceae</taxon>
        <taxon>Eikenella</taxon>
    </lineage>
</organism>
<dbReference type="Gene3D" id="2.30.110.10">
    <property type="entry name" value="Electron Transport, Fmn-binding Protein, Chain A"/>
    <property type="match status" value="1"/>
</dbReference>
<evidence type="ECO:0000313" key="6">
    <source>
        <dbReference type="Proteomes" id="UP000078003"/>
    </source>
</evidence>
<comment type="similarity">
    <text evidence="3">Belongs to the flavoredoxin family.</text>
</comment>
<keyword evidence="2" id="KW-0285">Flavoprotein</keyword>
<dbReference type="EMBL" id="LXSF01000009">
    <property type="protein sequence ID" value="OAM15985.1"/>
    <property type="molecule type" value="Genomic_DNA"/>
</dbReference>
<dbReference type="GO" id="GO:0010181">
    <property type="term" value="F:FMN binding"/>
    <property type="evidence" value="ECO:0007669"/>
    <property type="project" value="InterPro"/>
</dbReference>
<protein>
    <submittedName>
        <fullName evidence="5">Flavin reductase</fullName>
    </submittedName>
</protein>
<dbReference type="AlphaFoldDB" id="A0A1A9RCN6"/>
<dbReference type="InterPro" id="IPR052174">
    <property type="entry name" value="Flavoredoxin"/>
</dbReference>
<evidence type="ECO:0000256" key="1">
    <source>
        <dbReference type="ARBA" id="ARBA00001917"/>
    </source>
</evidence>
<comment type="caution">
    <text evidence="5">The sequence shown here is derived from an EMBL/GenBank/DDBJ whole genome shotgun (WGS) entry which is preliminary data.</text>
</comment>
<dbReference type="Proteomes" id="UP000078003">
    <property type="component" value="Unassembled WGS sequence"/>
</dbReference>
<evidence type="ECO:0000259" key="4">
    <source>
        <dbReference type="SMART" id="SM00903"/>
    </source>
</evidence>
<accession>A0A1A9RCN6</accession>
<dbReference type="RefSeq" id="WP_064083898.1">
    <property type="nucleotide sequence ID" value="NZ_LXSF01000009.1"/>
</dbReference>
<dbReference type="GO" id="GO:0016646">
    <property type="term" value="F:oxidoreductase activity, acting on the CH-NH group of donors, NAD or NADP as acceptor"/>
    <property type="evidence" value="ECO:0007669"/>
    <property type="project" value="UniProtKB-ARBA"/>
</dbReference>
<gene>
    <name evidence="5" type="ORF">A7P85_08095</name>
</gene>
<dbReference type="Pfam" id="PF01613">
    <property type="entry name" value="Flavin_Reduct"/>
    <property type="match status" value="1"/>
</dbReference>
<evidence type="ECO:0000313" key="5">
    <source>
        <dbReference type="EMBL" id="OAM15985.1"/>
    </source>
</evidence>
<dbReference type="InterPro" id="IPR002563">
    <property type="entry name" value="Flavin_Rdtase-like_dom"/>
</dbReference>
<dbReference type="SUPFAM" id="SSF50475">
    <property type="entry name" value="FMN-binding split barrel"/>
    <property type="match status" value="1"/>
</dbReference>
<sequence>MLQALELSQATRLINHGPVVMVSAKAGGVENVMSAAWACALDYAPARVTVVLDKGAFTRGLLEQSGWFALQVPLAAQAETVLAVGSQSRKNNPAKLADCGVELFYQAGFDVPLVQGCGAYLICRLLPEPHNQQTYDLFIGEVAAVWADDRVYADGRWLFDSVPDELKTLHYVGNGLFYRTGKGLKVV</sequence>
<name>A0A1A9RCN6_EIKCO</name>
<feature type="domain" description="Flavin reductase like" evidence="4">
    <location>
        <begin position="12"/>
        <end position="154"/>
    </location>
</feature>
<dbReference type="InterPro" id="IPR012349">
    <property type="entry name" value="Split_barrel_FMN-bd"/>
</dbReference>